<comment type="caution">
    <text evidence="3">The sequence shown here is derived from an EMBL/GenBank/DDBJ whole genome shotgun (WGS) entry which is preliminary data.</text>
</comment>
<dbReference type="InterPro" id="IPR037191">
    <property type="entry name" value="VPS9_dom_sf"/>
</dbReference>
<dbReference type="Proteomes" id="UP000814176">
    <property type="component" value="Unassembled WGS sequence"/>
</dbReference>
<evidence type="ECO:0000256" key="1">
    <source>
        <dbReference type="SAM" id="MobiDB-lite"/>
    </source>
</evidence>
<feature type="compositionally biased region" description="Low complexity" evidence="1">
    <location>
        <begin position="827"/>
        <end position="837"/>
    </location>
</feature>
<feature type="compositionally biased region" description="Acidic residues" evidence="1">
    <location>
        <begin position="901"/>
        <end position="926"/>
    </location>
</feature>
<feature type="region of interest" description="Disordered" evidence="1">
    <location>
        <begin position="975"/>
        <end position="1008"/>
    </location>
</feature>
<feature type="compositionally biased region" description="Pro residues" evidence="1">
    <location>
        <begin position="271"/>
        <end position="289"/>
    </location>
</feature>
<dbReference type="SUPFAM" id="SSF109993">
    <property type="entry name" value="VPS9 domain"/>
    <property type="match status" value="1"/>
</dbReference>
<proteinExistence type="predicted"/>
<feature type="region of interest" description="Disordered" evidence="1">
    <location>
        <begin position="426"/>
        <end position="462"/>
    </location>
</feature>
<dbReference type="RefSeq" id="XP_047781647.1">
    <property type="nucleotide sequence ID" value="XM_047920318.1"/>
</dbReference>
<dbReference type="PANTHER" id="PTHR23101">
    <property type="entry name" value="RAB GDP/GTP EXCHANGE FACTOR"/>
    <property type="match status" value="1"/>
</dbReference>
<feature type="region of interest" description="Disordered" evidence="1">
    <location>
        <begin position="602"/>
        <end position="622"/>
    </location>
</feature>
<keyword evidence="4" id="KW-1185">Reference proteome</keyword>
<dbReference type="Gene3D" id="1.20.1050.80">
    <property type="entry name" value="VPS9 domain"/>
    <property type="match status" value="1"/>
</dbReference>
<dbReference type="Pfam" id="PF02204">
    <property type="entry name" value="VPS9"/>
    <property type="match status" value="1"/>
</dbReference>
<sequence length="1069" mass="112568">MSAKRDTLFPSGSIGRTPSISRTASHESLPTHPLLSPTPGSPPTTTFAESASGAPRYVPYTPRHRVTPTSATTGTTMQPSMSAAGPQNASHSDATSKLQIMNLKAAAQRIGLDTASTGWAILERLSTETDHGPEWNEIWGALSFSKATLLLPLDNHRSSEPITPEFIKDHIALCDGSGRSNAPIVTLSGLQGTLKDTTLTFRSTLPPASTLFQALLNPAARSSALTALPPLPNPLFQATVAVPPSPSSSTASVQTPPQYPRFNTPSYAPALPIPPRPSVTFKPPLPPRPGARVLSGPANPASRLSNPFASLFGRATPPASPSTAPTPLHSEPNPISLNTSGSSPTGSLSSQPALSPDRTGPAEHSLEVPAFTISTRIDRAALGRSLTDALLGEIRAVLGEAAVPSWAIERVEQFAKPLFPLVHATNTGGKEPSIGKPGSGGDPGGPVARAVSGGGRGRGRGSGEWVIAASPLQERAEDMSNKFQEFYIELEDMLWSRLPKSTRKLRKGHGKGAQHAKEDGGDARPPTLVQLDTVARSPAEKAAVLVSVHKIIVDGLAKLPPIGLKPEDEIIDDGKTPRAKTTFGRYSAEDDNDVEDKELTTTATAVPAANTRAPDPIPEQPVVSPTIVLSPVDVSSASGEWSLPVQATQDASSVSPDLVPPRSASLRSTSPIHTAPSRTSSPTPVSGDVILPLMIFAVVKANPPRLVSNLLYIQRFRRESASGGEEGYCLINLMAVAEFLENVDLVALGLGDSENTVLSPAQLSPIPFARSVRGAQPPSPQAMPASLRGRVEQQVDAITGSANKVLSGVVDSSFGVLRSLLPGQSQTPATATTLAAETTEETSRPGFGILRRDTGFSIASLAASLPGSRASRSGTGEESGQQMIEVPSRPGSSRSMRVPEEEATESEEGTTEEEGDEDEDEEDEEYGHDARSIRSFESMMSGRSRQGKGKRKFIGAGRMSLTDRLASMPGLSRLSQGAQNEAAKASPPGSRRSSLLLPATTTIPTTNRFDTPISSRAASPIAIRVSPPNPHFLSCTEDDIKVSEVGELLREYKRLAEAIRAMGGFHDDA</sequence>
<feature type="compositionally biased region" description="Gly residues" evidence="1">
    <location>
        <begin position="452"/>
        <end position="462"/>
    </location>
</feature>
<dbReference type="PROSITE" id="PS51205">
    <property type="entry name" value="VPS9"/>
    <property type="match status" value="1"/>
</dbReference>
<reference evidence="3 4" key="1">
    <citation type="journal article" date="2021" name="Environ. Microbiol.">
        <title>Gene family expansions and transcriptome signatures uncover fungal adaptations to wood decay.</title>
        <authorList>
            <person name="Hage H."/>
            <person name="Miyauchi S."/>
            <person name="Viragh M."/>
            <person name="Drula E."/>
            <person name="Min B."/>
            <person name="Chaduli D."/>
            <person name="Navarro D."/>
            <person name="Favel A."/>
            <person name="Norest M."/>
            <person name="Lesage-Meessen L."/>
            <person name="Balint B."/>
            <person name="Merenyi Z."/>
            <person name="de Eugenio L."/>
            <person name="Morin E."/>
            <person name="Martinez A.T."/>
            <person name="Baldrian P."/>
            <person name="Stursova M."/>
            <person name="Martinez M.J."/>
            <person name="Novotny C."/>
            <person name="Magnuson J.K."/>
            <person name="Spatafora J.W."/>
            <person name="Maurice S."/>
            <person name="Pangilinan J."/>
            <person name="Andreopoulos W."/>
            <person name="LaButti K."/>
            <person name="Hundley H."/>
            <person name="Na H."/>
            <person name="Kuo A."/>
            <person name="Barry K."/>
            <person name="Lipzen A."/>
            <person name="Henrissat B."/>
            <person name="Riley R."/>
            <person name="Ahrendt S."/>
            <person name="Nagy L.G."/>
            <person name="Grigoriev I.V."/>
            <person name="Martin F."/>
            <person name="Rosso M.N."/>
        </authorList>
    </citation>
    <scope>NUCLEOTIDE SEQUENCE [LARGE SCALE GENOMIC DNA]</scope>
    <source>
        <strain evidence="3 4">CIRM-BRFM 1785</strain>
    </source>
</reference>
<feature type="compositionally biased region" description="Low complexity" evidence="1">
    <location>
        <begin position="336"/>
        <end position="350"/>
    </location>
</feature>
<dbReference type="GeneID" id="72001050"/>
<accession>A0ABQ8KNK4</accession>
<feature type="region of interest" description="Disordered" evidence="1">
    <location>
        <begin position="504"/>
        <end position="525"/>
    </location>
</feature>
<feature type="compositionally biased region" description="Polar residues" evidence="1">
    <location>
        <begin position="14"/>
        <end position="23"/>
    </location>
</feature>
<evidence type="ECO:0000313" key="4">
    <source>
        <dbReference type="Proteomes" id="UP000814176"/>
    </source>
</evidence>
<evidence type="ECO:0000259" key="2">
    <source>
        <dbReference type="PROSITE" id="PS51205"/>
    </source>
</evidence>
<feature type="region of interest" description="Disordered" evidence="1">
    <location>
        <begin position="242"/>
        <end position="367"/>
    </location>
</feature>
<feature type="compositionally biased region" description="Low complexity" evidence="1">
    <location>
        <begin position="986"/>
        <end position="1006"/>
    </location>
</feature>
<feature type="compositionally biased region" description="Polar residues" evidence="1">
    <location>
        <begin position="870"/>
        <end position="882"/>
    </location>
</feature>
<feature type="compositionally biased region" description="Low complexity" evidence="1">
    <location>
        <begin position="28"/>
        <end position="46"/>
    </location>
</feature>
<gene>
    <name evidence="3" type="ORF">C8Q71DRAFT_703402</name>
</gene>
<organism evidence="3 4">
    <name type="scientific">Rhodofomes roseus</name>
    <dbReference type="NCBI Taxonomy" id="34475"/>
    <lineage>
        <taxon>Eukaryota</taxon>
        <taxon>Fungi</taxon>
        <taxon>Dikarya</taxon>
        <taxon>Basidiomycota</taxon>
        <taxon>Agaricomycotina</taxon>
        <taxon>Agaricomycetes</taxon>
        <taxon>Polyporales</taxon>
        <taxon>Rhodofomes</taxon>
    </lineage>
</organism>
<feature type="region of interest" description="Disordered" evidence="1">
    <location>
        <begin position="647"/>
        <end position="683"/>
    </location>
</feature>
<feature type="compositionally biased region" description="Low complexity" evidence="1">
    <location>
        <begin position="242"/>
        <end position="256"/>
    </location>
</feature>
<feature type="region of interest" description="Disordered" evidence="1">
    <location>
        <begin position="825"/>
        <end position="850"/>
    </location>
</feature>
<feature type="compositionally biased region" description="Basic residues" evidence="1">
    <location>
        <begin position="504"/>
        <end position="514"/>
    </location>
</feature>
<protein>
    <recommendedName>
        <fullName evidence="2">VPS9 domain-containing protein</fullName>
    </recommendedName>
</protein>
<feature type="compositionally biased region" description="Low complexity" evidence="1">
    <location>
        <begin position="602"/>
        <end position="613"/>
    </location>
</feature>
<dbReference type="InterPro" id="IPR003123">
    <property type="entry name" value="VPS9"/>
</dbReference>
<dbReference type="PANTHER" id="PTHR23101:SF25">
    <property type="entry name" value="GTPASE-ACTIVATING PROTEIN AND VPS9 DOMAIN-CONTAINING PROTEIN 1"/>
    <property type="match status" value="1"/>
</dbReference>
<feature type="domain" description="VPS9" evidence="2">
    <location>
        <begin position="612"/>
        <end position="749"/>
    </location>
</feature>
<feature type="compositionally biased region" description="Low complexity" evidence="1">
    <location>
        <begin position="315"/>
        <end position="327"/>
    </location>
</feature>
<name>A0ABQ8KNK4_9APHY</name>
<feature type="region of interest" description="Disordered" evidence="1">
    <location>
        <begin position="865"/>
        <end position="955"/>
    </location>
</feature>
<dbReference type="EMBL" id="JADCUA010000005">
    <property type="protein sequence ID" value="KAH9839997.1"/>
    <property type="molecule type" value="Genomic_DNA"/>
</dbReference>
<dbReference type="SMART" id="SM00167">
    <property type="entry name" value="VPS9"/>
    <property type="match status" value="1"/>
</dbReference>
<feature type="region of interest" description="Disordered" evidence="1">
    <location>
        <begin position="1"/>
        <end position="91"/>
    </location>
</feature>
<evidence type="ECO:0000313" key="3">
    <source>
        <dbReference type="EMBL" id="KAH9839997.1"/>
    </source>
</evidence>
<dbReference type="InterPro" id="IPR045046">
    <property type="entry name" value="Vps9-like"/>
</dbReference>
<feature type="compositionally biased region" description="Polar residues" evidence="1">
    <location>
        <begin position="665"/>
        <end position="683"/>
    </location>
</feature>
<feature type="compositionally biased region" description="Polar residues" evidence="1">
    <location>
        <begin position="67"/>
        <end position="91"/>
    </location>
</feature>